<evidence type="ECO:0000256" key="3">
    <source>
        <dbReference type="ARBA" id="ARBA00023002"/>
    </source>
</evidence>
<keyword evidence="2" id="KW-0521">NADP</keyword>
<evidence type="ECO:0000256" key="2">
    <source>
        <dbReference type="ARBA" id="ARBA00022857"/>
    </source>
</evidence>
<dbReference type="PANTHER" id="PTHR43618">
    <property type="entry name" value="7-ALPHA-HYDROXYSTEROID DEHYDROGENASE"/>
    <property type="match status" value="1"/>
</dbReference>
<protein>
    <submittedName>
        <fullName evidence="4">Uncharacterized protein</fullName>
    </submittedName>
</protein>
<sequence>MASNSGDSSLEAGSLFNVNGLVALVTGGGSGIGLMMTRALAQNGAKVYIAGRRLEVLQEAASSAGPNVIPIQCDVTSKTSLKETAAFIEKDAGYLNLLVCNAGIAGPQVKPATPETTLEEWVSQHWAHDFDSYVQPFAINTAAVWYTTMALLKLLDKGNKAGNVAQSSQVVVTSSIGGLNKKAPGGFAYGQSKAAATLATKQLAVALPQWNIRANCIAPGLFPSDMSAPIVKLYGGGEGAPSGSSAGNESNNIISVPAAAVPMRRLGDEKDMAGTLLYLASRAGAYTNGAVVTVDGGRLGNFPAAF</sequence>
<dbReference type="SUPFAM" id="SSF51735">
    <property type="entry name" value="NAD(P)-binding Rossmann-fold domains"/>
    <property type="match status" value="1"/>
</dbReference>
<dbReference type="GO" id="GO:0016491">
    <property type="term" value="F:oxidoreductase activity"/>
    <property type="evidence" value="ECO:0007669"/>
    <property type="project" value="UniProtKB-KW"/>
</dbReference>
<name>A0A9P8W8W5_9HYPO</name>
<dbReference type="CDD" id="cd05233">
    <property type="entry name" value="SDR_c"/>
    <property type="match status" value="1"/>
</dbReference>
<keyword evidence="5" id="KW-1185">Reference proteome</keyword>
<dbReference type="InterPro" id="IPR002347">
    <property type="entry name" value="SDR_fam"/>
</dbReference>
<dbReference type="Gene3D" id="3.40.50.720">
    <property type="entry name" value="NAD(P)-binding Rossmann-like Domain"/>
    <property type="match status" value="1"/>
</dbReference>
<dbReference type="Pfam" id="PF13561">
    <property type="entry name" value="adh_short_C2"/>
    <property type="match status" value="1"/>
</dbReference>
<dbReference type="OrthoDB" id="2962696at2759"/>
<proteinExistence type="inferred from homology"/>
<dbReference type="PANTHER" id="PTHR43618:SF18">
    <property type="entry name" value="SHORT CHAIN DEHYDROGENASE_REDUCTASE FAMILY (AFU_ORTHOLOGUE AFUA_5G12480)"/>
    <property type="match status" value="1"/>
</dbReference>
<evidence type="ECO:0000313" key="4">
    <source>
        <dbReference type="EMBL" id="KAH6894352.1"/>
    </source>
</evidence>
<dbReference type="EMBL" id="JAGPYM010000005">
    <property type="protein sequence ID" value="KAH6894352.1"/>
    <property type="molecule type" value="Genomic_DNA"/>
</dbReference>
<reference evidence="4 5" key="1">
    <citation type="journal article" date="2021" name="Nat. Commun.">
        <title>Genetic determinants of endophytism in the Arabidopsis root mycobiome.</title>
        <authorList>
            <person name="Mesny F."/>
            <person name="Miyauchi S."/>
            <person name="Thiergart T."/>
            <person name="Pickel B."/>
            <person name="Atanasova L."/>
            <person name="Karlsson M."/>
            <person name="Huettel B."/>
            <person name="Barry K.W."/>
            <person name="Haridas S."/>
            <person name="Chen C."/>
            <person name="Bauer D."/>
            <person name="Andreopoulos W."/>
            <person name="Pangilinan J."/>
            <person name="LaButti K."/>
            <person name="Riley R."/>
            <person name="Lipzen A."/>
            <person name="Clum A."/>
            <person name="Drula E."/>
            <person name="Henrissat B."/>
            <person name="Kohler A."/>
            <person name="Grigoriev I.V."/>
            <person name="Martin F.M."/>
            <person name="Hacquard S."/>
        </authorList>
    </citation>
    <scope>NUCLEOTIDE SEQUENCE [LARGE SCALE GENOMIC DNA]</scope>
    <source>
        <strain evidence="4 5">MPI-CAGE-CH-0241</strain>
    </source>
</reference>
<dbReference type="InterPro" id="IPR052178">
    <property type="entry name" value="Sec_Metab_Biosynth_SDR"/>
</dbReference>
<accession>A0A9P8W8W5</accession>
<comment type="similarity">
    <text evidence="1">Belongs to the short-chain dehydrogenases/reductases (SDR) family.</text>
</comment>
<keyword evidence="3" id="KW-0560">Oxidoreductase</keyword>
<organism evidence="4 5">
    <name type="scientific">Thelonectria olida</name>
    <dbReference type="NCBI Taxonomy" id="1576542"/>
    <lineage>
        <taxon>Eukaryota</taxon>
        <taxon>Fungi</taxon>
        <taxon>Dikarya</taxon>
        <taxon>Ascomycota</taxon>
        <taxon>Pezizomycotina</taxon>
        <taxon>Sordariomycetes</taxon>
        <taxon>Hypocreomycetidae</taxon>
        <taxon>Hypocreales</taxon>
        <taxon>Nectriaceae</taxon>
        <taxon>Thelonectria</taxon>
    </lineage>
</organism>
<gene>
    <name evidence="4" type="ORF">B0T10DRAFT_480271</name>
</gene>
<evidence type="ECO:0000256" key="1">
    <source>
        <dbReference type="ARBA" id="ARBA00006484"/>
    </source>
</evidence>
<dbReference type="InterPro" id="IPR036291">
    <property type="entry name" value="NAD(P)-bd_dom_sf"/>
</dbReference>
<dbReference type="PRINTS" id="PR00081">
    <property type="entry name" value="GDHRDH"/>
</dbReference>
<dbReference type="AlphaFoldDB" id="A0A9P8W8W5"/>
<comment type="caution">
    <text evidence="4">The sequence shown here is derived from an EMBL/GenBank/DDBJ whole genome shotgun (WGS) entry which is preliminary data.</text>
</comment>
<evidence type="ECO:0000313" key="5">
    <source>
        <dbReference type="Proteomes" id="UP000777438"/>
    </source>
</evidence>
<dbReference type="Proteomes" id="UP000777438">
    <property type="component" value="Unassembled WGS sequence"/>
</dbReference>
<dbReference type="Pfam" id="PF00106">
    <property type="entry name" value="adh_short"/>
    <property type="match status" value="1"/>
</dbReference>